<gene>
    <name evidence="4" type="primary">SPTLC3_4</name>
    <name evidence="4" type="ORF">FOZ62_010735</name>
</gene>
<keyword evidence="2 4" id="KW-0808">Transferase</keyword>
<evidence type="ECO:0000259" key="3">
    <source>
        <dbReference type="Pfam" id="PF00155"/>
    </source>
</evidence>
<dbReference type="GO" id="GO:0030170">
    <property type="term" value="F:pyridoxal phosphate binding"/>
    <property type="evidence" value="ECO:0007669"/>
    <property type="project" value="InterPro"/>
</dbReference>
<dbReference type="Proteomes" id="UP000574390">
    <property type="component" value="Unassembled WGS sequence"/>
</dbReference>
<dbReference type="SUPFAM" id="SSF53383">
    <property type="entry name" value="PLP-dependent transferases"/>
    <property type="match status" value="1"/>
</dbReference>
<proteinExistence type="predicted"/>
<dbReference type="PANTHER" id="PTHR13693">
    <property type="entry name" value="CLASS II AMINOTRANSFERASE/8-AMINO-7-OXONONANOATE SYNTHASE"/>
    <property type="match status" value="1"/>
</dbReference>
<dbReference type="AlphaFoldDB" id="A0A7J6S691"/>
<dbReference type="InterPro" id="IPR050087">
    <property type="entry name" value="AON_synthase_class-II"/>
</dbReference>
<dbReference type="Pfam" id="PF00155">
    <property type="entry name" value="Aminotran_1_2"/>
    <property type="match status" value="1"/>
</dbReference>
<dbReference type="Gene3D" id="3.40.640.10">
    <property type="entry name" value="Type I PLP-dependent aspartate aminotransferase-like (Major domain)"/>
    <property type="match status" value="1"/>
</dbReference>
<evidence type="ECO:0000313" key="5">
    <source>
        <dbReference type="Proteomes" id="UP000574390"/>
    </source>
</evidence>
<name>A0A7J6S691_PEROL</name>
<reference evidence="4 5" key="1">
    <citation type="submission" date="2020-04" db="EMBL/GenBank/DDBJ databases">
        <title>Perkinsus olseni comparative genomics.</title>
        <authorList>
            <person name="Bogema D.R."/>
        </authorList>
    </citation>
    <scope>NUCLEOTIDE SEQUENCE [LARGE SCALE GENOMIC DNA]</scope>
    <source>
        <strain evidence="4">ATCC PRA-205</strain>
    </source>
</reference>
<evidence type="ECO:0000256" key="2">
    <source>
        <dbReference type="ARBA" id="ARBA00022679"/>
    </source>
</evidence>
<dbReference type="GO" id="GO:0046512">
    <property type="term" value="P:sphingosine biosynthetic process"/>
    <property type="evidence" value="ECO:0007669"/>
    <property type="project" value="TreeGrafter"/>
</dbReference>
<evidence type="ECO:0000256" key="1">
    <source>
        <dbReference type="ARBA" id="ARBA00001933"/>
    </source>
</evidence>
<sequence length="188" mass="20967">EDALVMGMGFATNSTFLGALAMTECGSLAKRTLFVSDQLNHKSIVEGVKQSSAKVIGFKHNNMHDLEKILDRETRSGKWAKIVILVEGIYSMEGEFCRLRETVSLKNKYRCYLWLDEAHSIGAVGPTGRGVSELFDVGNNLSSTIAVSHYLQDISRCRSIEVRSRPLSNLISTRWLLHLCRFFVGPAV</sequence>
<dbReference type="GO" id="GO:0016020">
    <property type="term" value="C:membrane"/>
    <property type="evidence" value="ECO:0007669"/>
    <property type="project" value="GOC"/>
</dbReference>
<comment type="cofactor">
    <cofactor evidence="1">
        <name>pyridoxal 5'-phosphate</name>
        <dbReference type="ChEBI" id="CHEBI:597326"/>
    </cofactor>
</comment>
<comment type="caution">
    <text evidence="4">The sequence shown here is derived from an EMBL/GenBank/DDBJ whole genome shotgun (WGS) entry which is preliminary data.</text>
</comment>
<dbReference type="GO" id="GO:0004758">
    <property type="term" value="F:serine C-palmitoyltransferase activity"/>
    <property type="evidence" value="ECO:0007669"/>
    <property type="project" value="TreeGrafter"/>
</dbReference>
<dbReference type="PANTHER" id="PTHR13693:SF3">
    <property type="entry name" value="LD36009P"/>
    <property type="match status" value="1"/>
</dbReference>
<organism evidence="4 5">
    <name type="scientific">Perkinsus olseni</name>
    <name type="common">Perkinsus atlanticus</name>
    <dbReference type="NCBI Taxonomy" id="32597"/>
    <lineage>
        <taxon>Eukaryota</taxon>
        <taxon>Sar</taxon>
        <taxon>Alveolata</taxon>
        <taxon>Perkinsozoa</taxon>
        <taxon>Perkinsea</taxon>
        <taxon>Perkinsida</taxon>
        <taxon>Perkinsidae</taxon>
        <taxon>Perkinsus</taxon>
    </lineage>
</organism>
<accession>A0A7J6S691</accession>
<evidence type="ECO:0000313" key="4">
    <source>
        <dbReference type="EMBL" id="KAF4727570.1"/>
    </source>
</evidence>
<feature type="non-terminal residue" evidence="4">
    <location>
        <position position="1"/>
    </location>
</feature>
<feature type="non-terminal residue" evidence="4">
    <location>
        <position position="188"/>
    </location>
</feature>
<dbReference type="GO" id="GO:0046513">
    <property type="term" value="P:ceramide biosynthetic process"/>
    <property type="evidence" value="ECO:0007669"/>
    <property type="project" value="TreeGrafter"/>
</dbReference>
<protein>
    <submittedName>
        <fullName evidence="4">Serine palmitoyltransferase, long chain base subunit</fullName>
    </submittedName>
</protein>
<dbReference type="InterPro" id="IPR015421">
    <property type="entry name" value="PyrdxlP-dep_Trfase_major"/>
</dbReference>
<dbReference type="EMBL" id="JABANM010017549">
    <property type="protein sequence ID" value="KAF4727570.1"/>
    <property type="molecule type" value="Genomic_DNA"/>
</dbReference>
<dbReference type="InterPro" id="IPR015424">
    <property type="entry name" value="PyrdxlP-dep_Trfase"/>
</dbReference>
<dbReference type="InterPro" id="IPR004839">
    <property type="entry name" value="Aminotransferase_I/II_large"/>
</dbReference>
<dbReference type="GO" id="GO:0017059">
    <property type="term" value="C:serine palmitoyltransferase complex"/>
    <property type="evidence" value="ECO:0007669"/>
    <property type="project" value="TreeGrafter"/>
</dbReference>
<feature type="domain" description="Aminotransferase class I/classII large" evidence="3">
    <location>
        <begin position="2"/>
        <end position="127"/>
    </location>
</feature>